<dbReference type="OrthoDB" id="9794568at2"/>
<dbReference type="InterPro" id="IPR004843">
    <property type="entry name" value="Calcineurin-like_PHP"/>
</dbReference>
<evidence type="ECO:0000256" key="2">
    <source>
        <dbReference type="ARBA" id="ARBA00022801"/>
    </source>
</evidence>
<dbReference type="InterPro" id="IPR050884">
    <property type="entry name" value="CNP_phosphodiesterase-III"/>
</dbReference>
<dbReference type="Gene3D" id="3.60.21.10">
    <property type="match status" value="1"/>
</dbReference>
<keyword evidence="3" id="KW-0408">Iron</keyword>
<evidence type="ECO:0000313" key="8">
    <source>
        <dbReference type="Proteomes" id="UP000325255"/>
    </source>
</evidence>
<organism evidence="7 8">
    <name type="scientific">Rhodovastum atsumiense</name>
    <dbReference type="NCBI Taxonomy" id="504468"/>
    <lineage>
        <taxon>Bacteria</taxon>
        <taxon>Pseudomonadati</taxon>
        <taxon>Pseudomonadota</taxon>
        <taxon>Alphaproteobacteria</taxon>
        <taxon>Acetobacterales</taxon>
        <taxon>Acetobacteraceae</taxon>
        <taxon>Rhodovastum</taxon>
    </lineage>
</organism>
<dbReference type="EMBL" id="VWPK01000063">
    <property type="protein sequence ID" value="KAA5608957.1"/>
    <property type="molecule type" value="Genomic_DNA"/>
</dbReference>
<comment type="similarity">
    <text evidence="4">Belongs to the cyclic nucleotide phosphodiesterase class-III family.</text>
</comment>
<comment type="caution">
    <text evidence="7">The sequence shown here is derived from an EMBL/GenBank/DDBJ whole genome shotgun (WGS) entry which is preliminary data.</text>
</comment>
<evidence type="ECO:0000256" key="5">
    <source>
        <dbReference type="SAM" id="MobiDB-lite"/>
    </source>
</evidence>
<name>A0A5M6IM00_9PROT</name>
<protein>
    <submittedName>
        <fullName evidence="7">Metallophosphoesterase</fullName>
    </submittedName>
</protein>
<keyword evidence="8" id="KW-1185">Reference proteome</keyword>
<evidence type="ECO:0000259" key="6">
    <source>
        <dbReference type="Pfam" id="PF00149"/>
    </source>
</evidence>
<sequence>MTFIAHLTDLHFGAEDPAVVSALSAELRAEPPDLVAVSGDLTMRARRREFRAARAFLDGLGAPVLAVPGNHDITPFALIERFLDPYARWRQEIAPETEPAWCNGHVAVIGLNTARRFGEHMDWSRGRVTSKRLGGLGARMEALPPELVRIVVAHHPLVPPEGGPRVTLAGGARRALAAMTRHRVRLVLAGHLHRGYARLASAAIDAPLIVQGATSTSVRLRGEPNAYNRIRIGPDGTPVLTVRVWDGQGWTTRARPGEEPVGSEDTLRARELGVPGA</sequence>
<feature type="region of interest" description="Disordered" evidence="5">
    <location>
        <begin position="251"/>
        <end position="277"/>
    </location>
</feature>
<dbReference type="GO" id="GO:0016787">
    <property type="term" value="F:hydrolase activity"/>
    <property type="evidence" value="ECO:0007669"/>
    <property type="project" value="UniProtKB-KW"/>
</dbReference>
<dbReference type="SUPFAM" id="SSF56300">
    <property type="entry name" value="Metallo-dependent phosphatases"/>
    <property type="match status" value="1"/>
</dbReference>
<dbReference type="Proteomes" id="UP000325255">
    <property type="component" value="Unassembled WGS sequence"/>
</dbReference>
<evidence type="ECO:0000256" key="3">
    <source>
        <dbReference type="ARBA" id="ARBA00023004"/>
    </source>
</evidence>
<evidence type="ECO:0000313" key="7">
    <source>
        <dbReference type="EMBL" id="KAA5608957.1"/>
    </source>
</evidence>
<dbReference type="PANTHER" id="PTHR42988">
    <property type="entry name" value="PHOSPHOHYDROLASE"/>
    <property type="match status" value="1"/>
</dbReference>
<dbReference type="RefSeq" id="WP_150044535.1">
    <property type="nucleotide sequence ID" value="NZ_OW485601.1"/>
</dbReference>
<dbReference type="InterPro" id="IPR029052">
    <property type="entry name" value="Metallo-depent_PP-like"/>
</dbReference>
<dbReference type="AlphaFoldDB" id="A0A5M6IM00"/>
<gene>
    <name evidence="7" type="ORF">F1189_26470</name>
</gene>
<keyword evidence="2" id="KW-0378">Hydrolase</keyword>
<evidence type="ECO:0000256" key="1">
    <source>
        <dbReference type="ARBA" id="ARBA00022723"/>
    </source>
</evidence>
<evidence type="ECO:0000256" key="4">
    <source>
        <dbReference type="ARBA" id="ARBA00025742"/>
    </source>
</evidence>
<feature type="domain" description="Calcineurin-like phosphoesterase" evidence="6">
    <location>
        <begin position="4"/>
        <end position="194"/>
    </location>
</feature>
<dbReference type="PANTHER" id="PTHR42988:SF2">
    <property type="entry name" value="CYCLIC NUCLEOTIDE PHOSPHODIESTERASE CBUA0032-RELATED"/>
    <property type="match status" value="1"/>
</dbReference>
<keyword evidence="1" id="KW-0479">Metal-binding</keyword>
<dbReference type="Pfam" id="PF00149">
    <property type="entry name" value="Metallophos"/>
    <property type="match status" value="1"/>
</dbReference>
<proteinExistence type="inferred from homology"/>
<reference evidence="7 8" key="1">
    <citation type="submission" date="2019-09" db="EMBL/GenBank/DDBJ databases">
        <title>Genome sequence of Rhodovastum atsumiense, a diverse member of the Acetobacteraceae family of non-sulfur purple photosynthetic bacteria.</title>
        <authorList>
            <person name="Meyer T."/>
            <person name="Kyndt J."/>
        </authorList>
    </citation>
    <scope>NUCLEOTIDE SEQUENCE [LARGE SCALE GENOMIC DNA]</scope>
    <source>
        <strain evidence="7 8">DSM 21279</strain>
    </source>
</reference>
<accession>A0A5M6IM00</accession>
<dbReference type="GO" id="GO:0046872">
    <property type="term" value="F:metal ion binding"/>
    <property type="evidence" value="ECO:0007669"/>
    <property type="project" value="UniProtKB-KW"/>
</dbReference>